<accession>A0ABY7A5Z2</accession>
<dbReference type="Pfam" id="PF18739">
    <property type="entry name" value="HEPN_Apea"/>
    <property type="match status" value="1"/>
</dbReference>
<dbReference type="RefSeq" id="WP_268114114.1">
    <property type="nucleotide sequence ID" value="NZ_CP113524.1"/>
</dbReference>
<dbReference type="Pfam" id="PF18862">
    <property type="entry name" value="ApeA_NTD1"/>
    <property type="match status" value="1"/>
</dbReference>
<sequence>MNISHVLNKYGDFEIANKGVISFTGKLVERDRNIVLDCYIEWDLLGELDKISPITINGTIDGEKITLISAYCITGNSTMLEKKCTAYFLPNEIIVGECYQNENFKVKQMKAQYTDLENWFMNCCFKPTCGQNAALVETVELNHISVRDNLCTINFKFEVIRKYETVKKLELINKITVEFIFSESMSLLAARDKVCSLKNLFLYFAAENIDCYNIMFSDENDTECFYHLNFKDKVQRSQDLPFPVTYSDIEDRFQNIWTSWIRFSEEQEPLNNLFFEVISNHSRWANQFLNLMQALETYSCREREKNAKKIYSEYKKIDPEGERAFALKHRIIDLLREVHVVFSLDNDEIDTIAFLVSNTRNYYTHYNRNKKDKSLSIQDLGPVNRFLQAVLMAIVLKRINISETCIIKARERWFCGTVLSGIKAYLK</sequence>
<dbReference type="InterPro" id="IPR041223">
    <property type="entry name" value="ApeA_NTD"/>
</dbReference>
<keyword evidence="4" id="KW-1185">Reference proteome</keyword>
<dbReference type="Proteomes" id="UP001163115">
    <property type="component" value="Chromosome"/>
</dbReference>
<feature type="domain" description="ApeA N-terminal" evidence="2">
    <location>
        <begin position="10"/>
        <end position="260"/>
    </location>
</feature>
<evidence type="ECO:0000313" key="3">
    <source>
        <dbReference type="EMBL" id="WAJ22087.1"/>
    </source>
</evidence>
<organism evidence="3 4">
    <name type="scientific">Lacrimispora xylanolytica</name>
    <dbReference type="NCBI Taxonomy" id="29375"/>
    <lineage>
        <taxon>Bacteria</taxon>
        <taxon>Bacillati</taxon>
        <taxon>Bacillota</taxon>
        <taxon>Clostridia</taxon>
        <taxon>Lachnospirales</taxon>
        <taxon>Lachnospiraceae</taxon>
        <taxon>Lacrimispora</taxon>
    </lineage>
</organism>
<evidence type="ECO:0000259" key="2">
    <source>
        <dbReference type="Pfam" id="PF18862"/>
    </source>
</evidence>
<reference evidence="3" key="1">
    <citation type="submission" date="2022-11" db="EMBL/GenBank/DDBJ databases">
        <title>Lacrimispora xylanolytica sy1, complete genome.</title>
        <authorList>
            <person name="Choi S."/>
        </authorList>
    </citation>
    <scope>NUCLEOTIDE SEQUENCE</scope>
    <source>
        <strain evidence="3">Sy1</strain>
    </source>
</reference>
<proteinExistence type="predicted"/>
<gene>
    <name evidence="3" type="ORF">OW255_10880</name>
</gene>
<feature type="domain" description="Apea-like HEPN" evidence="1">
    <location>
        <begin position="289"/>
        <end position="404"/>
    </location>
</feature>
<protein>
    <recommendedName>
        <fullName evidence="5">ApeA N-terminal domain-containing protein</fullName>
    </recommendedName>
</protein>
<name>A0ABY7A5Z2_9FIRM</name>
<evidence type="ECO:0000313" key="4">
    <source>
        <dbReference type="Proteomes" id="UP001163115"/>
    </source>
</evidence>
<evidence type="ECO:0000259" key="1">
    <source>
        <dbReference type="Pfam" id="PF18739"/>
    </source>
</evidence>
<dbReference type="InterPro" id="IPR041229">
    <property type="entry name" value="HEPN_Apea"/>
</dbReference>
<dbReference type="EMBL" id="CP113524">
    <property type="protein sequence ID" value="WAJ22087.1"/>
    <property type="molecule type" value="Genomic_DNA"/>
</dbReference>
<evidence type="ECO:0008006" key="5">
    <source>
        <dbReference type="Google" id="ProtNLM"/>
    </source>
</evidence>